<evidence type="ECO:0000259" key="7">
    <source>
        <dbReference type="Pfam" id="PF00089"/>
    </source>
</evidence>
<evidence type="ECO:0000313" key="10">
    <source>
        <dbReference type="Proteomes" id="UP000218023"/>
    </source>
</evidence>
<evidence type="ECO:0000256" key="4">
    <source>
        <dbReference type="ARBA" id="ARBA00022801"/>
    </source>
</evidence>
<dbReference type="Proteomes" id="UP000218023">
    <property type="component" value="Unassembled WGS sequence"/>
</dbReference>
<evidence type="ECO:0000259" key="8">
    <source>
        <dbReference type="Pfam" id="PF01471"/>
    </source>
</evidence>
<dbReference type="AlphaFoldDB" id="A0A2A2GNR6"/>
<proteinExistence type="inferred from homology"/>
<feature type="signal peptide" evidence="6">
    <location>
        <begin position="1"/>
        <end position="23"/>
    </location>
</feature>
<evidence type="ECO:0000256" key="2">
    <source>
        <dbReference type="ARBA" id="ARBA00022670"/>
    </source>
</evidence>
<dbReference type="InterPro" id="IPR023346">
    <property type="entry name" value="Lysozyme-like_dom_sf"/>
</dbReference>
<keyword evidence="5 6" id="KW-0720">Serine protease</keyword>
<dbReference type="SUPFAM" id="SSF50494">
    <property type="entry name" value="Trypsin-like serine proteases"/>
    <property type="match status" value="1"/>
</dbReference>
<keyword evidence="2 6" id="KW-0645">Protease</keyword>
<name>A0A2A2GNR6_9RHOB</name>
<evidence type="ECO:0000256" key="6">
    <source>
        <dbReference type="RuleBase" id="RU004296"/>
    </source>
</evidence>
<keyword evidence="10" id="KW-1185">Reference proteome</keyword>
<keyword evidence="3 6" id="KW-0732">Signal</keyword>
<reference evidence="9 10" key="1">
    <citation type="submission" date="2017-09" db="EMBL/GenBank/DDBJ databases">
        <title>Paracoccus alkalisoli sp. nov., isolated from saline alkaline soil.</title>
        <authorList>
            <person name="Dong X."/>
            <person name="Zhang G."/>
        </authorList>
    </citation>
    <scope>NUCLEOTIDE SEQUENCE [LARGE SCALE GENOMIC DNA]</scope>
    <source>
        <strain evidence="9 10">WN007</strain>
    </source>
</reference>
<dbReference type="Gene3D" id="1.10.530.10">
    <property type="match status" value="1"/>
</dbReference>
<dbReference type="Pfam" id="PF01471">
    <property type="entry name" value="PG_binding_1"/>
    <property type="match status" value="1"/>
</dbReference>
<evidence type="ECO:0000256" key="1">
    <source>
        <dbReference type="ARBA" id="ARBA00008764"/>
    </source>
</evidence>
<comment type="similarity">
    <text evidence="1 6">Belongs to the peptidase S1B family.</text>
</comment>
<dbReference type="InterPro" id="IPR008256">
    <property type="entry name" value="Peptidase_S1B"/>
</dbReference>
<dbReference type="SUPFAM" id="SSF47090">
    <property type="entry name" value="PGBD-like"/>
    <property type="match status" value="1"/>
</dbReference>
<keyword evidence="4 6" id="KW-0378">Hydrolase</keyword>
<dbReference type="EC" id="3.4.21.-" evidence="6"/>
<protein>
    <recommendedName>
        <fullName evidence="6">Serine protease</fullName>
        <ecNumber evidence="6">3.4.21.-</ecNumber>
    </recommendedName>
</protein>
<evidence type="ECO:0000256" key="3">
    <source>
        <dbReference type="ARBA" id="ARBA00022729"/>
    </source>
</evidence>
<dbReference type="RefSeq" id="WP_095639074.1">
    <property type="nucleotide sequence ID" value="NZ_NSJZ01000002.1"/>
</dbReference>
<dbReference type="Pfam" id="PF00089">
    <property type="entry name" value="Trypsin"/>
    <property type="match status" value="1"/>
</dbReference>
<dbReference type="GO" id="GO:0004252">
    <property type="term" value="F:serine-type endopeptidase activity"/>
    <property type="evidence" value="ECO:0007669"/>
    <property type="project" value="InterPro"/>
</dbReference>
<dbReference type="InterPro" id="IPR018114">
    <property type="entry name" value="TRYPSIN_HIS"/>
</dbReference>
<dbReference type="SUPFAM" id="SSF53955">
    <property type="entry name" value="Lysozyme-like"/>
    <property type="match status" value="1"/>
</dbReference>
<evidence type="ECO:0000313" key="9">
    <source>
        <dbReference type="EMBL" id="PAU98392.1"/>
    </source>
</evidence>
<dbReference type="InterPro" id="IPR043504">
    <property type="entry name" value="Peptidase_S1_PA_chymotrypsin"/>
</dbReference>
<gene>
    <name evidence="9" type="ORF">CK240_04240</name>
</gene>
<organism evidence="9 10">
    <name type="scientific">Paracoccus salipaludis</name>
    <dbReference type="NCBI Taxonomy" id="2032623"/>
    <lineage>
        <taxon>Bacteria</taxon>
        <taxon>Pseudomonadati</taxon>
        <taxon>Pseudomonadota</taxon>
        <taxon>Alphaproteobacteria</taxon>
        <taxon>Rhodobacterales</taxon>
        <taxon>Paracoccaceae</taxon>
        <taxon>Paracoccus</taxon>
    </lineage>
</organism>
<dbReference type="PROSITE" id="PS00134">
    <property type="entry name" value="TRYPSIN_HIS"/>
    <property type="match status" value="1"/>
</dbReference>
<accession>A0A2A2GNR6</accession>
<sequence length="628" mass="67746">MFRTVAFVAVLALSALCRSGAAAQDFFAEDEILRVSPRASAPLVQALVDNQAMLAARDIDTRLRVSHFLAQIMTETGGLRRLDENMNYSATRLTQVFSRRVVTPAKAAALAGQPEAIANWIYRNRLGNGGPETGDGWAYRGSGYIQLTGRTNYRLRGEEIGLPLEGQPDLARQPGPGLEAAAAYWAARRINVPADLNDRRGIRRLVNGPRMEGLDQAILWHNRIWSGIYRDRDPFPNEAAAIETAQIEDELDARMALDRILVEEGFAESGALESGGEEAAAQALREYQESRGLEPTGVLDDDTFYAITDPAEWRNAEDTEMAAAAPFDGDADQGVRHDLAGAAAVPAALDPNTGSGEAEAVALDVDEATAFAAAGGTYSAYEEAEGRREGGNFIPFTVIGNDDRAAVLDTTAFPSRAIVQILFRKREGLGQNLCTGAMIAPDMVLTAGHCVHGGTTMGSWYADFEIFPGRNTGSKPFGDCKATRLYALRGWTSALFVADSRLYDLGAIRLDCDIGLRTGWFGVAPLPDTASGQPSTVQGYAADKEPGGRQWVSLDRFRVIESQKAFYENDTFGGTSGSPVVTGQDPRITCVHTNGLHGSGNWSRFNACTRITPQRLATIAGWLEEASP</sequence>
<comment type="caution">
    <text evidence="9">The sequence shown here is derived from an EMBL/GenBank/DDBJ whole genome shotgun (WGS) entry which is preliminary data.</text>
</comment>
<dbReference type="InterPro" id="IPR002477">
    <property type="entry name" value="Peptidoglycan-bd-like"/>
</dbReference>
<dbReference type="PRINTS" id="PR00839">
    <property type="entry name" value="V8PROTEASE"/>
</dbReference>
<dbReference type="Gene3D" id="2.40.10.10">
    <property type="entry name" value="Trypsin-like serine proteases"/>
    <property type="match status" value="2"/>
</dbReference>
<dbReference type="InterPro" id="IPR009003">
    <property type="entry name" value="Peptidase_S1_PA"/>
</dbReference>
<dbReference type="PANTHER" id="PTHR15462:SF8">
    <property type="entry name" value="SERINE PROTEASE"/>
    <property type="match status" value="1"/>
</dbReference>
<dbReference type="OrthoDB" id="3078754at2"/>
<feature type="domain" description="Peptidase S1" evidence="7">
    <location>
        <begin position="421"/>
        <end position="599"/>
    </location>
</feature>
<dbReference type="InterPro" id="IPR001254">
    <property type="entry name" value="Trypsin_dom"/>
</dbReference>
<dbReference type="PANTHER" id="PTHR15462">
    <property type="entry name" value="SERINE PROTEASE"/>
    <property type="match status" value="1"/>
</dbReference>
<dbReference type="InterPro" id="IPR036365">
    <property type="entry name" value="PGBD-like_sf"/>
</dbReference>
<dbReference type="EMBL" id="NSJZ01000002">
    <property type="protein sequence ID" value="PAU98392.1"/>
    <property type="molecule type" value="Genomic_DNA"/>
</dbReference>
<evidence type="ECO:0000256" key="5">
    <source>
        <dbReference type="ARBA" id="ARBA00022825"/>
    </source>
</evidence>
<dbReference type="InterPro" id="IPR050966">
    <property type="entry name" value="Glutamyl_endopeptidase"/>
</dbReference>
<feature type="chain" id="PRO_5011830690" description="Serine protease" evidence="6">
    <location>
        <begin position="24"/>
        <end position="628"/>
    </location>
</feature>
<feature type="domain" description="Peptidoglycan binding-like" evidence="8">
    <location>
        <begin position="278"/>
        <end position="307"/>
    </location>
</feature>
<dbReference type="GO" id="GO:0006508">
    <property type="term" value="P:proteolysis"/>
    <property type="evidence" value="ECO:0007669"/>
    <property type="project" value="UniProtKB-KW"/>
</dbReference>